<dbReference type="Proteomes" id="UP001596356">
    <property type="component" value="Unassembled WGS sequence"/>
</dbReference>
<keyword evidence="2" id="KW-1185">Reference proteome</keyword>
<accession>A0ABW2AQ64</accession>
<dbReference type="EMBL" id="JBHSWJ010000002">
    <property type="protein sequence ID" value="MFC6713197.1"/>
    <property type="molecule type" value="Genomic_DNA"/>
</dbReference>
<gene>
    <name evidence="1" type="ORF">ACFQBT_04755</name>
</gene>
<evidence type="ECO:0008006" key="3">
    <source>
        <dbReference type="Google" id="ProtNLM"/>
    </source>
</evidence>
<evidence type="ECO:0000313" key="2">
    <source>
        <dbReference type="Proteomes" id="UP001596356"/>
    </source>
</evidence>
<reference evidence="2" key="1">
    <citation type="journal article" date="2019" name="Int. J. Syst. Evol. Microbiol.">
        <title>The Global Catalogue of Microorganisms (GCM) 10K type strain sequencing project: providing services to taxonomists for standard genome sequencing and annotation.</title>
        <authorList>
            <consortium name="The Broad Institute Genomics Platform"/>
            <consortium name="The Broad Institute Genome Sequencing Center for Infectious Disease"/>
            <person name="Wu L."/>
            <person name="Ma J."/>
        </authorList>
    </citation>
    <scope>NUCLEOTIDE SEQUENCE [LARGE SCALE GENOMIC DNA]</scope>
    <source>
        <strain evidence="2">NBRC 106593</strain>
    </source>
</reference>
<sequence>MTADLALIGDTALAAGVAVHELHREQADLEALFFELTEAPENANRNLGAAS</sequence>
<organism evidence="1 2">
    <name type="scientific">Branchiibius cervicis</name>
    <dbReference type="NCBI Taxonomy" id="908252"/>
    <lineage>
        <taxon>Bacteria</taxon>
        <taxon>Bacillati</taxon>
        <taxon>Actinomycetota</taxon>
        <taxon>Actinomycetes</taxon>
        <taxon>Micrococcales</taxon>
        <taxon>Dermacoccaceae</taxon>
        <taxon>Branchiibius</taxon>
    </lineage>
</organism>
<dbReference type="RefSeq" id="WP_377820782.1">
    <property type="nucleotide sequence ID" value="NZ_JBHSWJ010000002.1"/>
</dbReference>
<evidence type="ECO:0000313" key="1">
    <source>
        <dbReference type="EMBL" id="MFC6713197.1"/>
    </source>
</evidence>
<comment type="caution">
    <text evidence="1">The sequence shown here is derived from an EMBL/GenBank/DDBJ whole genome shotgun (WGS) entry which is preliminary data.</text>
</comment>
<proteinExistence type="predicted"/>
<name>A0ABW2AQ64_9MICO</name>
<protein>
    <recommendedName>
        <fullName evidence="3">ABC transporter ATP-binding protein</fullName>
    </recommendedName>
</protein>